<evidence type="ECO:0000256" key="1">
    <source>
        <dbReference type="SAM" id="MobiDB-lite"/>
    </source>
</evidence>
<keyword evidence="2" id="KW-0732">Signal</keyword>
<accession>A0ABW8GHS4</accession>
<reference evidence="3 4" key="1">
    <citation type="submission" date="2024-11" db="EMBL/GenBank/DDBJ databases">
        <authorList>
            <person name="Kaparullina E.N."/>
            <person name="Delegan Y.A."/>
            <person name="Doronina N.V."/>
        </authorList>
    </citation>
    <scope>NUCLEOTIDE SEQUENCE [LARGE SCALE GENOMIC DNA]</scope>
    <source>
        <strain evidence="3 4">7sh_L</strain>
    </source>
</reference>
<dbReference type="Proteomes" id="UP001617669">
    <property type="component" value="Unassembled WGS sequence"/>
</dbReference>
<gene>
    <name evidence="3" type="ORF">ACIKP9_01305</name>
</gene>
<sequence>MRFNIIFSALCCLCLALPVAALGADINPGQTLQYEPVLQQYQKFDHGQKSGDAKQTELTDPHAGHDMHQGHDVEHEHHQHAEHHDHQHMQHGE</sequence>
<evidence type="ECO:0000256" key="2">
    <source>
        <dbReference type="SAM" id="SignalP"/>
    </source>
</evidence>
<proteinExistence type="predicted"/>
<feature type="region of interest" description="Disordered" evidence="1">
    <location>
        <begin position="45"/>
        <end position="93"/>
    </location>
</feature>
<dbReference type="EMBL" id="JBIWXY010000001">
    <property type="protein sequence ID" value="MFJ5444859.1"/>
    <property type="molecule type" value="Genomic_DNA"/>
</dbReference>
<evidence type="ECO:0000313" key="4">
    <source>
        <dbReference type="Proteomes" id="UP001617669"/>
    </source>
</evidence>
<protein>
    <recommendedName>
        <fullName evidence="5">Secreted protein</fullName>
    </recommendedName>
</protein>
<feature type="signal peptide" evidence="2">
    <location>
        <begin position="1"/>
        <end position="23"/>
    </location>
</feature>
<evidence type="ECO:0000313" key="3">
    <source>
        <dbReference type="EMBL" id="MFJ5444859.1"/>
    </source>
</evidence>
<evidence type="ECO:0008006" key="5">
    <source>
        <dbReference type="Google" id="ProtNLM"/>
    </source>
</evidence>
<feature type="chain" id="PRO_5046874659" description="Secreted protein" evidence="2">
    <location>
        <begin position="24"/>
        <end position="93"/>
    </location>
</feature>
<dbReference type="RefSeq" id="WP_400878259.1">
    <property type="nucleotide sequence ID" value="NZ_JBIWXY010000001.1"/>
</dbReference>
<comment type="caution">
    <text evidence="3">The sequence shown here is derived from an EMBL/GenBank/DDBJ whole genome shotgun (WGS) entry which is preliminary data.</text>
</comment>
<keyword evidence="4" id="KW-1185">Reference proteome</keyword>
<name>A0ABW8GHS4_9PROT</name>
<organism evidence="3 4">
    <name type="scientific">Methylobacillus methanolivorans</name>
    <dbReference type="NCBI Taxonomy" id="1848927"/>
    <lineage>
        <taxon>Bacteria</taxon>
        <taxon>Pseudomonadati</taxon>
        <taxon>Pseudomonadota</taxon>
        <taxon>Betaproteobacteria</taxon>
        <taxon>Nitrosomonadales</taxon>
        <taxon>Methylophilaceae</taxon>
        <taxon>Methylobacillus</taxon>
    </lineage>
</organism>